<dbReference type="Proteomes" id="UP001596409">
    <property type="component" value="Unassembled WGS sequence"/>
</dbReference>
<protein>
    <submittedName>
        <fullName evidence="2">Uncharacterized protein</fullName>
    </submittedName>
</protein>
<evidence type="ECO:0000313" key="2">
    <source>
        <dbReference type="EMBL" id="MFC7014346.1"/>
    </source>
</evidence>
<proteinExistence type="predicted"/>
<gene>
    <name evidence="2" type="ORF">ACFQMH_21995</name>
</gene>
<reference evidence="3" key="1">
    <citation type="journal article" date="2019" name="Int. J. Syst. Evol. Microbiol.">
        <title>The Global Catalogue of Microorganisms (GCM) 10K type strain sequencing project: providing services to taxonomists for standard genome sequencing and annotation.</title>
        <authorList>
            <consortium name="The Broad Institute Genomics Platform"/>
            <consortium name="The Broad Institute Genome Sequencing Center for Infectious Disease"/>
            <person name="Wu L."/>
            <person name="Ma J."/>
        </authorList>
    </citation>
    <scope>NUCLEOTIDE SEQUENCE [LARGE SCALE GENOMIC DNA]</scope>
    <source>
        <strain evidence="3">JCM 4855</strain>
    </source>
</reference>
<keyword evidence="3" id="KW-1185">Reference proteome</keyword>
<keyword evidence="1" id="KW-1133">Transmembrane helix</keyword>
<sequence length="312" mass="34877">MDDRQEPHSLITRWLGRKFAKLKQRWGNPKWRALAVVAFVAVIALVALLVIALAVPGPRPNTMPYEVARVCLQVLGVSIVGFFVGLETFNLQQERLERQRLDDRIRAFLTEMLDAYHGVKQVRRVLRAETAPSTAPTITADAYSRLLPELSKHQLVFESLARSAPLIEGHVNGGSAISVKEAGGKFALAHGQQHVRGTVTKSLTAHCKDIEGYLNDVVAEFEVFHQFLPQAGRISLAKLHLEETDRFLHDTDEFRAKVSRRIREMVKVLETTLLRTSGGGRESSGGIWAKLKRLVKLDVLTEADTGSFTRKQ</sequence>
<name>A0ABW2E2H0_9ACTN</name>
<dbReference type="RefSeq" id="WP_189880698.1">
    <property type="nucleotide sequence ID" value="NZ_BMWA01000047.1"/>
</dbReference>
<evidence type="ECO:0000256" key="1">
    <source>
        <dbReference type="SAM" id="Phobius"/>
    </source>
</evidence>
<organism evidence="2 3">
    <name type="scientific">Streptomyces viridiviolaceus</name>
    <dbReference type="NCBI Taxonomy" id="68282"/>
    <lineage>
        <taxon>Bacteria</taxon>
        <taxon>Bacillati</taxon>
        <taxon>Actinomycetota</taxon>
        <taxon>Actinomycetes</taxon>
        <taxon>Kitasatosporales</taxon>
        <taxon>Streptomycetaceae</taxon>
        <taxon>Streptomyces</taxon>
    </lineage>
</organism>
<evidence type="ECO:0000313" key="3">
    <source>
        <dbReference type="Proteomes" id="UP001596409"/>
    </source>
</evidence>
<comment type="caution">
    <text evidence="2">The sequence shown here is derived from an EMBL/GenBank/DDBJ whole genome shotgun (WGS) entry which is preliminary data.</text>
</comment>
<dbReference type="EMBL" id="JBHSYM010000048">
    <property type="protein sequence ID" value="MFC7014346.1"/>
    <property type="molecule type" value="Genomic_DNA"/>
</dbReference>
<feature type="transmembrane region" description="Helical" evidence="1">
    <location>
        <begin position="33"/>
        <end position="55"/>
    </location>
</feature>
<keyword evidence="1" id="KW-0472">Membrane</keyword>
<accession>A0ABW2E2H0</accession>
<keyword evidence="1" id="KW-0812">Transmembrane</keyword>
<feature type="transmembrane region" description="Helical" evidence="1">
    <location>
        <begin position="67"/>
        <end position="91"/>
    </location>
</feature>